<sequence length="168" mass="18160">MNLSKKILLSIAAICIALLGAALYLQIVEKMLPCPYCIFQRYAFALIAVFCIVAVGLQGSGHRLATGMAFISALVGLAAAGKHIWVMSTPSMSCGIDPLETGLNKMLMAQVWPAMFRADGLCETPYPPTLGLSLPTWAAIFFGIFAVAILYVLIRNQKTQRSMFGPSR</sequence>
<comment type="function">
    <text evidence="14">Required for disulfide bond formation in some periplasmic proteins. Acts by oxidizing the DsbA protein.</text>
</comment>
<feature type="topological domain" description="Cytoplasmic" evidence="14">
    <location>
        <begin position="156"/>
        <end position="168"/>
    </location>
</feature>
<keyword evidence="12 14" id="KW-0143">Chaperone</keyword>
<evidence type="ECO:0000256" key="5">
    <source>
        <dbReference type="ARBA" id="ARBA00022519"/>
    </source>
</evidence>
<comment type="caution">
    <text evidence="16">The sequence shown here is derived from an EMBL/GenBank/DDBJ whole genome shotgun (WGS) entry which is preliminary data.</text>
</comment>
<keyword evidence="11 14" id="KW-1015">Disulfide bond</keyword>
<feature type="transmembrane region" description="Helical" evidence="15">
    <location>
        <begin position="134"/>
        <end position="154"/>
    </location>
</feature>
<feature type="topological domain" description="Periplasmic" evidence="14">
    <location>
        <begin position="25"/>
        <end position="42"/>
    </location>
</feature>
<comment type="subcellular location">
    <subcellularLocation>
        <location evidence="1">Cell inner membrane</location>
        <topology evidence="1">Multi-pass membrane protein</topology>
    </subcellularLocation>
    <subcellularLocation>
        <location evidence="14">Cell membrane</location>
        <topology evidence="14">Multi-pass membrane protein</topology>
    </subcellularLocation>
</comment>
<dbReference type="Proteomes" id="UP000650424">
    <property type="component" value="Unassembled WGS sequence"/>
</dbReference>
<proteinExistence type="inferred from homology"/>
<keyword evidence="3 14" id="KW-0813">Transport</keyword>
<dbReference type="PANTHER" id="PTHR36570:SF3">
    <property type="entry name" value="DISULFIDE BOND FORMATION PROTEIN B"/>
    <property type="match status" value="1"/>
</dbReference>
<keyword evidence="8 14" id="KW-1133">Transmembrane helix</keyword>
<feature type="topological domain" description="Periplasmic" evidence="14">
    <location>
        <begin position="82"/>
        <end position="136"/>
    </location>
</feature>
<dbReference type="Pfam" id="PF02600">
    <property type="entry name" value="DsbB"/>
    <property type="match status" value="1"/>
</dbReference>
<evidence type="ECO:0000256" key="7">
    <source>
        <dbReference type="ARBA" id="ARBA00022982"/>
    </source>
</evidence>
<evidence type="ECO:0000256" key="10">
    <source>
        <dbReference type="ARBA" id="ARBA00023136"/>
    </source>
</evidence>
<evidence type="ECO:0000256" key="3">
    <source>
        <dbReference type="ARBA" id="ARBA00022448"/>
    </source>
</evidence>
<dbReference type="Gene3D" id="1.20.1550.10">
    <property type="entry name" value="DsbB-like"/>
    <property type="match status" value="1"/>
</dbReference>
<evidence type="ECO:0000256" key="6">
    <source>
        <dbReference type="ARBA" id="ARBA00022692"/>
    </source>
</evidence>
<dbReference type="HAMAP" id="MF_00286">
    <property type="entry name" value="DsbB"/>
    <property type="match status" value="1"/>
</dbReference>
<feature type="transmembrane region" description="Helical" evidence="15">
    <location>
        <begin position="7"/>
        <end position="27"/>
    </location>
</feature>
<dbReference type="InterPro" id="IPR023380">
    <property type="entry name" value="DsbB-like_sf"/>
</dbReference>
<feature type="disulfide bond" description="Redox-active" evidence="14">
    <location>
        <begin position="34"/>
        <end position="37"/>
    </location>
</feature>
<feature type="transmembrane region" description="Helical" evidence="15">
    <location>
        <begin position="64"/>
        <end position="85"/>
    </location>
</feature>
<protein>
    <recommendedName>
        <fullName evidence="14">Disulfide bond formation protein B</fullName>
    </recommendedName>
    <alternativeName>
        <fullName evidence="14">Disulfide oxidoreductase</fullName>
    </alternativeName>
</protein>
<comment type="caution">
    <text evidence="14">Lacks conserved residue(s) required for the propagation of feature annotation.</text>
</comment>
<evidence type="ECO:0000256" key="13">
    <source>
        <dbReference type="ARBA" id="ARBA00023284"/>
    </source>
</evidence>
<dbReference type="InterPro" id="IPR022920">
    <property type="entry name" value="Disulphide_bond_form_DsbB"/>
</dbReference>
<evidence type="ECO:0000313" key="17">
    <source>
        <dbReference type="Proteomes" id="UP000650424"/>
    </source>
</evidence>
<dbReference type="NCBIfam" id="NF002552">
    <property type="entry name" value="PRK02110.1"/>
    <property type="match status" value="1"/>
</dbReference>
<keyword evidence="4 14" id="KW-1003">Cell membrane</keyword>
<evidence type="ECO:0000256" key="9">
    <source>
        <dbReference type="ARBA" id="ARBA00023002"/>
    </source>
</evidence>
<keyword evidence="13 14" id="KW-0676">Redox-active center</keyword>
<evidence type="ECO:0000256" key="1">
    <source>
        <dbReference type="ARBA" id="ARBA00004429"/>
    </source>
</evidence>
<evidence type="ECO:0000256" key="14">
    <source>
        <dbReference type="HAMAP-Rule" id="MF_00286"/>
    </source>
</evidence>
<gene>
    <name evidence="14" type="primary">dsbB</name>
    <name evidence="16" type="ORF">H8L32_26170</name>
</gene>
<evidence type="ECO:0000313" key="16">
    <source>
        <dbReference type="EMBL" id="MBC3920977.1"/>
    </source>
</evidence>
<dbReference type="SUPFAM" id="SSF158442">
    <property type="entry name" value="DsbB-like"/>
    <property type="match status" value="1"/>
</dbReference>
<accession>A0ABR6ZYP3</accession>
<reference evidence="16 17" key="1">
    <citation type="submission" date="2020-08" db="EMBL/GenBank/DDBJ databases">
        <title>Novel species isolated from subtropical streams in China.</title>
        <authorList>
            <person name="Lu H."/>
        </authorList>
    </citation>
    <scope>NUCLEOTIDE SEQUENCE [LARGE SCALE GENOMIC DNA]</scope>
    <source>
        <strain evidence="16 17">CY18W</strain>
    </source>
</reference>
<keyword evidence="6 14" id="KW-0812">Transmembrane</keyword>
<evidence type="ECO:0000256" key="8">
    <source>
        <dbReference type="ARBA" id="ARBA00022989"/>
    </source>
</evidence>
<evidence type="ECO:0000256" key="15">
    <source>
        <dbReference type="SAM" id="Phobius"/>
    </source>
</evidence>
<organism evidence="16 17">
    <name type="scientific">Undibacterium hunanense</name>
    <dbReference type="NCBI Taxonomy" id="2762292"/>
    <lineage>
        <taxon>Bacteria</taxon>
        <taxon>Pseudomonadati</taxon>
        <taxon>Pseudomonadota</taxon>
        <taxon>Betaproteobacteria</taxon>
        <taxon>Burkholderiales</taxon>
        <taxon>Oxalobacteraceae</taxon>
        <taxon>Undibacterium</taxon>
    </lineage>
</organism>
<evidence type="ECO:0000256" key="11">
    <source>
        <dbReference type="ARBA" id="ARBA00023157"/>
    </source>
</evidence>
<evidence type="ECO:0000256" key="12">
    <source>
        <dbReference type="ARBA" id="ARBA00023186"/>
    </source>
</evidence>
<keyword evidence="5" id="KW-0997">Cell inner membrane</keyword>
<feature type="topological domain" description="Cytoplasmic" evidence="14">
    <location>
        <begin position="1"/>
        <end position="7"/>
    </location>
</feature>
<evidence type="ECO:0000256" key="2">
    <source>
        <dbReference type="ARBA" id="ARBA00008823"/>
    </source>
</evidence>
<evidence type="ECO:0000256" key="4">
    <source>
        <dbReference type="ARBA" id="ARBA00022475"/>
    </source>
</evidence>
<name>A0ABR6ZYP3_9BURK</name>
<dbReference type="EMBL" id="JACOGF010000022">
    <property type="protein sequence ID" value="MBC3920977.1"/>
    <property type="molecule type" value="Genomic_DNA"/>
</dbReference>
<dbReference type="InterPro" id="IPR050183">
    <property type="entry name" value="DsbB"/>
</dbReference>
<keyword evidence="17" id="KW-1185">Reference proteome</keyword>
<keyword evidence="10 14" id="KW-0472">Membrane</keyword>
<keyword evidence="7 14" id="KW-0249">Electron transport</keyword>
<feature type="transmembrane region" description="Helical" evidence="15">
    <location>
        <begin position="39"/>
        <end position="57"/>
    </location>
</feature>
<dbReference type="InterPro" id="IPR003752">
    <property type="entry name" value="DiS_bond_form_DsbB/BdbC"/>
</dbReference>
<keyword evidence="9 14" id="KW-0560">Oxidoreductase</keyword>
<dbReference type="RefSeq" id="WP_186950812.1">
    <property type="nucleotide sequence ID" value="NZ_JACOGF010000022.1"/>
</dbReference>
<comment type="similarity">
    <text evidence="2 14">Belongs to the DsbB family.</text>
</comment>
<dbReference type="PANTHER" id="PTHR36570">
    <property type="entry name" value="DISULFIDE BOND FORMATION PROTEIN B"/>
    <property type="match status" value="1"/>
</dbReference>